<feature type="compositionally biased region" description="Acidic residues" evidence="4">
    <location>
        <begin position="642"/>
        <end position="653"/>
    </location>
</feature>
<dbReference type="PANTHER" id="PTHR24348">
    <property type="entry name" value="SERINE/THREONINE-PROTEIN KINASE UNC-51-RELATED"/>
    <property type="match status" value="1"/>
</dbReference>
<keyword evidence="7" id="KW-1185">Reference proteome</keyword>
<feature type="binding site" evidence="3">
    <location>
        <position position="62"/>
    </location>
    <ligand>
        <name>ATP</name>
        <dbReference type="ChEBI" id="CHEBI:30616"/>
    </ligand>
</feature>
<dbReference type="GO" id="GO:0004674">
    <property type="term" value="F:protein serine/threonine kinase activity"/>
    <property type="evidence" value="ECO:0007669"/>
    <property type="project" value="InterPro"/>
</dbReference>
<dbReference type="InterPro" id="IPR045269">
    <property type="entry name" value="Atg1-like"/>
</dbReference>
<evidence type="ECO:0000256" key="3">
    <source>
        <dbReference type="PROSITE-ProRule" id="PRU10141"/>
    </source>
</evidence>
<dbReference type="InterPro" id="IPR000719">
    <property type="entry name" value="Prot_kinase_dom"/>
</dbReference>
<accession>A0A9P0QQ12</accession>
<dbReference type="CDD" id="cd14008">
    <property type="entry name" value="STKc_LKB1_CaMKK"/>
    <property type="match status" value="1"/>
</dbReference>
<keyword evidence="2 3" id="KW-0067">ATP-binding</keyword>
<dbReference type="GO" id="GO:0005737">
    <property type="term" value="C:cytoplasm"/>
    <property type="evidence" value="ECO:0007669"/>
    <property type="project" value="TreeGrafter"/>
</dbReference>
<dbReference type="InterPro" id="IPR008271">
    <property type="entry name" value="Ser/Thr_kinase_AS"/>
</dbReference>
<dbReference type="GO" id="GO:0005524">
    <property type="term" value="F:ATP binding"/>
    <property type="evidence" value="ECO:0007669"/>
    <property type="project" value="UniProtKB-UniRule"/>
</dbReference>
<evidence type="ECO:0000256" key="4">
    <source>
        <dbReference type="SAM" id="MobiDB-lite"/>
    </source>
</evidence>
<dbReference type="Pfam" id="PF00069">
    <property type="entry name" value="Pkinase"/>
    <property type="match status" value="1"/>
</dbReference>
<dbReference type="Proteomes" id="UP000837801">
    <property type="component" value="Unassembled WGS sequence"/>
</dbReference>
<feature type="domain" description="Protein kinase" evidence="5">
    <location>
        <begin position="23"/>
        <end position="327"/>
    </location>
</feature>
<feature type="compositionally biased region" description="Polar residues" evidence="4">
    <location>
        <begin position="519"/>
        <end position="540"/>
    </location>
</feature>
<organism evidence="6 7">
    <name type="scientific">[Candida] railenensis</name>
    <dbReference type="NCBI Taxonomy" id="45579"/>
    <lineage>
        <taxon>Eukaryota</taxon>
        <taxon>Fungi</taxon>
        <taxon>Dikarya</taxon>
        <taxon>Ascomycota</taxon>
        <taxon>Saccharomycotina</taxon>
        <taxon>Pichiomycetes</taxon>
        <taxon>Debaryomycetaceae</taxon>
        <taxon>Kurtzmaniella</taxon>
    </lineage>
</organism>
<name>A0A9P0QQ12_9ASCO</name>
<evidence type="ECO:0000313" key="7">
    <source>
        <dbReference type="Proteomes" id="UP000837801"/>
    </source>
</evidence>
<dbReference type="InterPro" id="IPR017441">
    <property type="entry name" value="Protein_kinase_ATP_BS"/>
</dbReference>
<dbReference type="OrthoDB" id="68483at2759"/>
<dbReference type="PANTHER" id="PTHR24348:SF72">
    <property type="entry name" value="SERINE_THREONINE PROTEIN KINASE"/>
    <property type="match status" value="1"/>
</dbReference>
<gene>
    <name evidence="6" type="ORF">CLIB1423_08S00408</name>
</gene>
<dbReference type="PROSITE" id="PS50011">
    <property type="entry name" value="PROTEIN_KINASE_DOM"/>
    <property type="match status" value="1"/>
</dbReference>
<feature type="region of interest" description="Disordered" evidence="4">
    <location>
        <begin position="572"/>
        <end position="607"/>
    </location>
</feature>
<evidence type="ECO:0000313" key="6">
    <source>
        <dbReference type="EMBL" id="CAH2352757.1"/>
    </source>
</evidence>
<evidence type="ECO:0000259" key="5">
    <source>
        <dbReference type="PROSITE" id="PS50011"/>
    </source>
</evidence>
<keyword evidence="1 3" id="KW-0547">Nucleotide-binding</keyword>
<dbReference type="SUPFAM" id="SSF56112">
    <property type="entry name" value="Protein kinase-like (PK-like)"/>
    <property type="match status" value="1"/>
</dbReference>
<evidence type="ECO:0000256" key="1">
    <source>
        <dbReference type="ARBA" id="ARBA00022741"/>
    </source>
</evidence>
<reference evidence="6" key="1">
    <citation type="submission" date="2022-03" db="EMBL/GenBank/DDBJ databases">
        <authorList>
            <person name="Legras J.-L."/>
            <person name="Devillers H."/>
            <person name="Grondin C."/>
        </authorList>
    </citation>
    <scope>NUCLEOTIDE SEQUENCE</scope>
    <source>
        <strain evidence="6">CLIB 1423</strain>
    </source>
</reference>
<comment type="caution">
    <text evidence="6">The sequence shown here is derived from an EMBL/GenBank/DDBJ whole genome shotgun (WGS) entry which is preliminary data.</text>
</comment>
<dbReference type="EMBL" id="CAKXYY010000008">
    <property type="protein sequence ID" value="CAH2352757.1"/>
    <property type="molecule type" value="Genomic_DNA"/>
</dbReference>
<dbReference type="GO" id="GO:0030447">
    <property type="term" value="P:filamentous growth"/>
    <property type="evidence" value="ECO:0007669"/>
    <property type="project" value="UniProtKB-ARBA"/>
</dbReference>
<dbReference type="Gene3D" id="1.10.510.10">
    <property type="entry name" value="Transferase(Phosphotransferase) domain 1"/>
    <property type="match status" value="1"/>
</dbReference>
<dbReference type="AlphaFoldDB" id="A0A9P0QQ12"/>
<dbReference type="GO" id="GO:0010506">
    <property type="term" value="P:regulation of autophagy"/>
    <property type="evidence" value="ECO:0007669"/>
    <property type="project" value="InterPro"/>
</dbReference>
<evidence type="ECO:0000256" key="2">
    <source>
        <dbReference type="ARBA" id="ARBA00022840"/>
    </source>
</evidence>
<feature type="region of interest" description="Disordered" evidence="4">
    <location>
        <begin position="515"/>
        <end position="541"/>
    </location>
</feature>
<dbReference type="SMART" id="SM00220">
    <property type="entry name" value="S_TKc"/>
    <property type="match status" value="1"/>
</dbReference>
<dbReference type="InterPro" id="IPR011009">
    <property type="entry name" value="Kinase-like_dom_sf"/>
</dbReference>
<proteinExistence type="predicted"/>
<sequence>MDVSTLTISSDPVSHRKVINRTYRIQKRIGEGQFGKVLLAEVIRNSYGEDKYSGGSSLVAIKTINRIERNKLITKTYLSHTTKIKREIDIMKECNHPNVVKLYKVIDDLKFDKILLVLEYCEYGEIDWKSYNHYNEKYYKNGDGITINRILRDVINGLDYLHRIKNIIHRDLKPSNLLISSKKEIKISDFGVSLILENNANDEKELGKTMGTPAFFAPELCQFVNNRYSMINDKSSKIDSKIDLWSLGVILYCLVFHSLPFKGDNEFRLFKNIVTQDLKFPKTRNSTLATKADMEELKYLKDLIVKLLTKNPKERIGLQEIKEHEFTTFDLSKEERKKFIEFNKRYEERPNGSTMGKIKKLFGNTEKKTTENINLTTPTLADLNKLTQVDDLLDSYFDDSSSFGSLEEDEEDDPIDTSNILHSISYSSTSLVSPSNFKLKPPPLSISSSSNSTTTLHKPVSVSSSTGVSPVNSPTKSIKSNSDIKSTQVVTIGAGSPTLFRNMFSPSKRFFSRLGKSKSAVQHQGQQVEEPTIHSLSSPKKSGDFNVADTYFDDLRPPNMLGSGSLIIPNNGNYNNNGGSSNSSSRKNSFSSTRSNGLSRITSSSSSLNLNGYLTDDSFSLHSTTARNSTSYSLKYKIDPENVDSSENEEADETLTKENINTPTSRLRERMNMNDFLDKLD</sequence>
<dbReference type="PROSITE" id="PS00108">
    <property type="entry name" value="PROTEIN_KINASE_ST"/>
    <property type="match status" value="1"/>
</dbReference>
<feature type="compositionally biased region" description="Low complexity" evidence="4">
    <location>
        <begin position="445"/>
        <end position="474"/>
    </location>
</feature>
<feature type="region of interest" description="Disordered" evidence="4">
    <location>
        <begin position="445"/>
        <end position="480"/>
    </location>
</feature>
<protein>
    <recommendedName>
        <fullName evidence="5">Protein kinase domain-containing protein</fullName>
    </recommendedName>
</protein>
<feature type="region of interest" description="Disordered" evidence="4">
    <location>
        <begin position="642"/>
        <end position="662"/>
    </location>
</feature>
<dbReference type="PROSITE" id="PS00107">
    <property type="entry name" value="PROTEIN_KINASE_ATP"/>
    <property type="match status" value="1"/>
</dbReference>